<sequence>MVLRFVLYITGPGSTRYATPTQQWRSKTKVWDLWTSDRVLELVDPVLDEVPSRETLIRFVNIALLCVEENAEDRPTMNDVVSMLTNESLPLRPPNQPAFSHVRSRVLNDIPRSSNPEKCSANEVTLSILVAR</sequence>
<dbReference type="Proteomes" id="UP001163603">
    <property type="component" value="Chromosome 15"/>
</dbReference>
<evidence type="ECO:0000313" key="2">
    <source>
        <dbReference type="Proteomes" id="UP001163603"/>
    </source>
</evidence>
<accession>A0ACC0X2N0</accession>
<proteinExistence type="predicted"/>
<organism evidence="1 2">
    <name type="scientific">Pistacia integerrima</name>
    <dbReference type="NCBI Taxonomy" id="434235"/>
    <lineage>
        <taxon>Eukaryota</taxon>
        <taxon>Viridiplantae</taxon>
        <taxon>Streptophyta</taxon>
        <taxon>Embryophyta</taxon>
        <taxon>Tracheophyta</taxon>
        <taxon>Spermatophyta</taxon>
        <taxon>Magnoliopsida</taxon>
        <taxon>eudicotyledons</taxon>
        <taxon>Gunneridae</taxon>
        <taxon>Pentapetalae</taxon>
        <taxon>rosids</taxon>
        <taxon>malvids</taxon>
        <taxon>Sapindales</taxon>
        <taxon>Anacardiaceae</taxon>
        <taxon>Pistacia</taxon>
    </lineage>
</organism>
<evidence type="ECO:0000313" key="1">
    <source>
        <dbReference type="EMBL" id="KAJ0007839.1"/>
    </source>
</evidence>
<reference evidence="2" key="1">
    <citation type="journal article" date="2023" name="G3 (Bethesda)">
        <title>Genome assembly and association tests identify interacting loci associated with vigor, precocity, and sex in interspecific pistachio rootstocks.</title>
        <authorList>
            <person name="Palmer W."/>
            <person name="Jacygrad E."/>
            <person name="Sagayaradj S."/>
            <person name="Cavanaugh K."/>
            <person name="Han R."/>
            <person name="Bertier L."/>
            <person name="Beede B."/>
            <person name="Kafkas S."/>
            <person name="Golino D."/>
            <person name="Preece J."/>
            <person name="Michelmore R."/>
        </authorList>
    </citation>
    <scope>NUCLEOTIDE SEQUENCE [LARGE SCALE GENOMIC DNA]</scope>
</reference>
<dbReference type="EMBL" id="CM047750">
    <property type="protein sequence ID" value="KAJ0007839.1"/>
    <property type="molecule type" value="Genomic_DNA"/>
</dbReference>
<keyword evidence="2" id="KW-1185">Reference proteome</keyword>
<gene>
    <name evidence="1" type="ORF">Pint_30288</name>
</gene>
<protein>
    <submittedName>
        <fullName evidence="1">Uncharacterized protein</fullName>
    </submittedName>
</protein>
<name>A0ACC0X2N0_9ROSI</name>
<comment type="caution">
    <text evidence="1">The sequence shown here is derived from an EMBL/GenBank/DDBJ whole genome shotgun (WGS) entry which is preliminary data.</text>
</comment>